<keyword evidence="17" id="KW-1185">Reference proteome</keyword>
<dbReference type="InterPro" id="IPR039426">
    <property type="entry name" value="TonB-dep_rcpt-like"/>
</dbReference>
<feature type="signal peptide" evidence="13">
    <location>
        <begin position="1"/>
        <end position="20"/>
    </location>
</feature>
<feature type="chain" id="PRO_5046613122" evidence="13">
    <location>
        <begin position="21"/>
        <end position="619"/>
    </location>
</feature>
<keyword evidence="5 11" id="KW-0812">Transmembrane</keyword>
<evidence type="ECO:0000256" key="9">
    <source>
        <dbReference type="ARBA" id="ARBA00023170"/>
    </source>
</evidence>
<dbReference type="PANTHER" id="PTHR30069:SF29">
    <property type="entry name" value="HEMOGLOBIN AND HEMOGLOBIN-HAPTOGLOBIN-BINDING PROTEIN 1-RELATED"/>
    <property type="match status" value="1"/>
</dbReference>
<evidence type="ECO:0000256" key="12">
    <source>
        <dbReference type="RuleBase" id="RU003357"/>
    </source>
</evidence>
<evidence type="ECO:0000256" key="4">
    <source>
        <dbReference type="ARBA" id="ARBA00022452"/>
    </source>
</evidence>
<dbReference type="Gene3D" id="2.40.170.20">
    <property type="entry name" value="TonB-dependent receptor, beta-barrel domain"/>
    <property type="match status" value="1"/>
</dbReference>
<organism evidence="16 17">
    <name type="scientific">Cellvibrio zantedeschiae</name>
    <dbReference type="NCBI Taxonomy" id="1237077"/>
    <lineage>
        <taxon>Bacteria</taxon>
        <taxon>Pseudomonadati</taxon>
        <taxon>Pseudomonadota</taxon>
        <taxon>Gammaproteobacteria</taxon>
        <taxon>Cellvibrionales</taxon>
        <taxon>Cellvibrionaceae</taxon>
        <taxon>Cellvibrio</taxon>
    </lineage>
</organism>
<name>A0ABQ3B150_9GAMM</name>
<dbReference type="SUPFAM" id="SSF56935">
    <property type="entry name" value="Porins"/>
    <property type="match status" value="1"/>
</dbReference>
<keyword evidence="4 11" id="KW-1134">Transmembrane beta strand</keyword>
<dbReference type="Pfam" id="PF00593">
    <property type="entry name" value="TonB_dep_Rec_b-barrel"/>
    <property type="match status" value="1"/>
</dbReference>
<comment type="caution">
    <text evidence="16">The sequence shown here is derived from an EMBL/GenBank/DDBJ whole genome shotgun (WGS) entry which is preliminary data.</text>
</comment>
<evidence type="ECO:0000256" key="1">
    <source>
        <dbReference type="ARBA" id="ARBA00004571"/>
    </source>
</evidence>
<dbReference type="EMBL" id="BMYZ01000001">
    <property type="protein sequence ID" value="GGY74462.1"/>
    <property type="molecule type" value="Genomic_DNA"/>
</dbReference>
<gene>
    <name evidence="16" type="primary">btuB</name>
    <name evidence="16" type="ORF">GCM10011613_19860</name>
</gene>
<evidence type="ECO:0000256" key="11">
    <source>
        <dbReference type="PROSITE-ProRule" id="PRU01360"/>
    </source>
</evidence>
<keyword evidence="3 11" id="KW-0813">Transport</keyword>
<dbReference type="CDD" id="cd01347">
    <property type="entry name" value="ligand_gated_channel"/>
    <property type="match status" value="1"/>
</dbReference>
<evidence type="ECO:0000313" key="16">
    <source>
        <dbReference type="EMBL" id="GGY74462.1"/>
    </source>
</evidence>
<feature type="domain" description="TonB-dependent receptor-like beta-barrel" evidence="14">
    <location>
        <begin position="213"/>
        <end position="593"/>
    </location>
</feature>
<sequence>MKLKTLPLLISTLIATQVFAATDEVVVTGTYSPVTSEQLASSVTVISQEQLAALSSHSLVDALRQVPSIWVEEQGGPGGLTAIALRGAEANHTLVLLDGVQLNDPTNTRGGAFDVNNINIDSIKRIEIIRGAQSAIYGSDALAGVIHIITVEATETAQQNLSVAVGEDGYKTASLTATGTAGNLGYAVKVQGKDAGEPIEGSSAENKEALVKLNWKQDAHNLDFSYRYLDGEKTTFPEQSGGSLFAQLRDLDQSEFTDQNAALAWQWQVNDFWRSKLQGAWFNRQENLTSPGIVPFDAVPANGADTDFTRTNFSWTNTLGNEKSVWGNIGVETKHESGDSVGYLDFGFKMPTDFSLDRRIDSVFVNINGYINEDLLVQASARRDDAENLAPKDSVQGGVRYQINDNLSWFANAGQGFKLPSFLALGHPLVGNKNLKPERATTRDTGLEWSANNTSINFSVFRNTYLDLIDFDAELFTNVNRNQVDTRGVETEIHWHSQDNQWQLGAHASYADIDAENPLMGRPQVKAGATATYNLNDSWQFNANYLWVDDRLAASRYTGDTVVETLDKYNRFDLGAKWTVNSQLTINLSIENITDEDYMNDIGFPAIGRTGFVGANFSF</sequence>
<dbReference type="Gene3D" id="2.170.130.10">
    <property type="entry name" value="TonB-dependent receptor, plug domain"/>
    <property type="match status" value="1"/>
</dbReference>
<evidence type="ECO:0000256" key="13">
    <source>
        <dbReference type="SAM" id="SignalP"/>
    </source>
</evidence>
<evidence type="ECO:0000256" key="7">
    <source>
        <dbReference type="ARBA" id="ARBA00023077"/>
    </source>
</evidence>
<dbReference type="InterPro" id="IPR012910">
    <property type="entry name" value="Plug_dom"/>
</dbReference>
<evidence type="ECO:0000256" key="10">
    <source>
        <dbReference type="ARBA" id="ARBA00023237"/>
    </source>
</evidence>
<dbReference type="Pfam" id="PF07715">
    <property type="entry name" value="Plug"/>
    <property type="match status" value="1"/>
</dbReference>
<protein>
    <submittedName>
        <fullName evidence="16">Vitamin B12 transporter BtuB</fullName>
    </submittedName>
</protein>
<dbReference type="PROSITE" id="PS52016">
    <property type="entry name" value="TONB_DEPENDENT_REC_3"/>
    <property type="match status" value="1"/>
</dbReference>
<dbReference type="InterPro" id="IPR037066">
    <property type="entry name" value="Plug_dom_sf"/>
</dbReference>
<dbReference type="PANTHER" id="PTHR30069">
    <property type="entry name" value="TONB-DEPENDENT OUTER MEMBRANE RECEPTOR"/>
    <property type="match status" value="1"/>
</dbReference>
<evidence type="ECO:0000259" key="14">
    <source>
        <dbReference type="Pfam" id="PF00593"/>
    </source>
</evidence>
<keyword evidence="7 12" id="KW-0798">TonB box</keyword>
<feature type="domain" description="TonB-dependent receptor plug" evidence="15">
    <location>
        <begin position="38"/>
        <end position="145"/>
    </location>
</feature>
<dbReference type="Proteomes" id="UP000619761">
    <property type="component" value="Unassembled WGS sequence"/>
</dbReference>
<dbReference type="InterPro" id="IPR036942">
    <property type="entry name" value="Beta-barrel_TonB_sf"/>
</dbReference>
<evidence type="ECO:0000256" key="6">
    <source>
        <dbReference type="ARBA" id="ARBA00022729"/>
    </source>
</evidence>
<evidence type="ECO:0000256" key="8">
    <source>
        <dbReference type="ARBA" id="ARBA00023136"/>
    </source>
</evidence>
<keyword evidence="6 13" id="KW-0732">Signal</keyword>
<proteinExistence type="inferred from homology"/>
<dbReference type="InterPro" id="IPR000531">
    <property type="entry name" value="Beta-barrel_TonB"/>
</dbReference>
<keyword evidence="10 11" id="KW-0998">Cell outer membrane</keyword>
<evidence type="ECO:0000256" key="5">
    <source>
        <dbReference type="ARBA" id="ARBA00022692"/>
    </source>
</evidence>
<dbReference type="RefSeq" id="WP_189417972.1">
    <property type="nucleotide sequence ID" value="NZ_BMYZ01000001.1"/>
</dbReference>
<accession>A0ABQ3B150</accession>
<comment type="subcellular location">
    <subcellularLocation>
        <location evidence="1 11">Cell outer membrane</location>
        <topology evidence="1 11">Multi-pass membrane protein</topology>
    </subcellularLocation>
</comment>
<reference evidence="17" key="1">
    <citation type="journal article" date="2019" name="Int. J. Syst. Evol. Microbiol.">
        <title>The Global Catalogue of Microorganisms (GCM) 10K type strain sequencing project: providing services to taxonomists for standard genome sequencing and annotation.</title>
        <authorList>
            <consortium name="The Broad Institute Genomics Platform"/>
            <consortium name="The Broad Institute Genome Sequencing Center for Infectious Disease"/>
            <person name="Wu L."/>
            <person name="Ma J."/>
        </authorList>
    </citation>
    <scope>NUCLEOTIDE SEQUENCE [LARGE SCALE GENOMIC DNA]</scope>
    <source>
        <strain evidence="17">KCTC 32239</strain>
    </source>
</reference>
<keyword evidence="9" id="KW-0675">Receptor</keyword>
<keyword evidence="8 11" id="KW-0472">Membrane</keyword>
<evidence type="ECO:0000256" key="2">
    <source>
        <dbReference type="ARBA" id="ARBA00008143"/>
    </source>
</evidence>
<evidence type="ECO:0000259" key="15">
    <source>
        <dbReference type="Pfam" id="PF07715"/>
    </source>
</evidence>
<evidence type="ECO:0000313" key="17">
    <source>
        <dbReference type="Proteomes" id="UP000619761"/>
    </source>
</evidence>
<evidence type="ECO:0000256" key="3">
    <source>
        <dbReference type="ARBA" id="ARBA00022448"/>
    </source>
</evidence>
<comment type="similarity">
    <text evidence="2">Belongs to the TonB-dependent receptor family. Hemoglobin/haptoglobin binding protein subfamily.</text>
</comment>